<reference evidence="2 3" key="1">
    <citation type="submission" date="2023-01" db="EMBL/GenBank/DDBJ databases">
        <title>Analysis of 21 Apiospora genomes using comparative genomics revels a genus with tremendous synthesis potential of carbohydrate active enzymes and secondary metabolites.</title>
        <authorList>
            <person name="Sorensen T."/>
        </authorList>
    </citation>
    <scope>NUCLEOTIDE SEQUENCE [LARGE SCALE GENOMIC DNA]</scope>
    <source>
        <strain evidence="2 3">CBS 114990</strain>
    </source>
</reference>
<dbReference type="GeneID" id="92043047"/>
<organism evidence="2 3">
    <name type="scientific">Apiospora hydei</name>
    <dbReference type="NCBI Taxonomy" id="1337664"/>
    <lineage>
        <taxon>Eukaryota</taxon>
        <taxon>Fungi</taxon>
        <taxon>Dikarya</taxon>
        <taxon>Ascomycota</taxon>
        <taxon>Pezizomycotina</taxon>
        <taxon>Sordariomycetes</taxon>
        <taxon>Xylariomycetidae</taxon>
        <taxon>Amphisphaeriales</taxon>
        <taxon>Apiosporaceae</taxon>
        <taxon>Apiospora</taxon>
    </lineage>
</organism>
<dbReference type="InterPro" id="IPR052895">
    <property type="entry name" value="HetReg/Transcr_Mod"/>
</dbReference>
<dbReference type="PANTHER" id="PTHR24148:SF73">
    <property type="entry name" value="HET DOMAIN PROTEIN (AFU_ORTHOLOGUE AFUA_8G01020)"/>
    <property type="match status" value="1"/>
</dbReference>
<dbReference type="PANTHER" id="PTHR24148">
    <property type="entry name" value="ANKYRIN REPEAT DOMAIN-CONTAINING PROTEIN 39 HOMOLOG-RELATED"/>
    <property type="match status" value="1"/>
</dbReference>
<dbReference type="InterPro" id="IPR010730">
    <property type="entry name" value="HET"/>
</dbReference>
<sequence length="625" mass="70287">MEVTAAENYPGGQLNQEDSFRVIEIQPGERNAPINVRLITTNLQDCAPYEALSYAWGDLTQTESIEVVTTTLDNGNNPSATLSVTISCADALRRLRFRTAPRTLWVDAICINQARVPERNHQLLLMPRIYSGASRVVIYLGESNNTNSSDAVMDWLREILEPSDSSGHLPPPDLNVIREFLGRRWFTRVWVLQEVRLAREAIVVCGDREVSWDAFRELRDWVANLRVYEGRHRFWNLPYTVQSLVSDGPVSVLSWLPSYHAQLLHKLVHTRDLGATDPRDKLFAIIPLLEWEIWRYREAYPAADPKESDRADCEATEFDYYGLSPAEIFTDLARELINGIGLHVLYCAVAPAAIPGLPSWAPDWSYSSPQVYRDRPEVDLSPVSHFFPFNHGTETSKTWHFSDYTASHGENGTQLHVEAASGGTIAKLGDVCDMHTDCLPLEQWEALCDPVHFECEPDQKALSRFIDVLFKGDTFNEGAAIQAVAAVKRYNHDKSGDPSPKPSSHFWDWIFKGTAQETALMDIFQSALPSFQRQAERIFHACHRQRLFMTDAGCLGLAPDAVRVGDKIMIIKGLDAPFVVRSELESGDGPEAVRLLGTCYVERGAKTEGGGDPDHTISYEERVIR</sequence>
<keyword evidence="3" id="KW-1185">Reference proteome</keyword>
<dbReference type="Pfam" id="PF06985">
    <property type="entry name" value="HET"/>
    <property type="match status" value="1"/>
</dbReference>
<evidence type="ECO:0000313" key="2">
    <source>
        <dbReference type="EMBL" id="KAK8084401.1"/>
    </source>
</evidence>
<evidence type="ECO:0000259" key="1">
    <source>
        <dbReference type="Pfam" id="PF06985"/>
    </source>
</evidence>
<name>A0ABR1WLJ1_9PEZI</name>
<gene>
    <name evidence="2" type="ORF">PG997_005672</name>
</gene>
<dbReference type="Proteomes" id="UP001433268">
    <property type="component" value="Unassembled WGS sequence"/>
</dbReference>
<accession>A0ABR1WLJ1</accession>
<dbReference type="EMBL" id="JAQQWN010000005">
    <property type="protein sequence ID" value="KAK8084401.1"/>
    <property type="molecule type" value="Genomic_DNA"/>
</dbReference>
<dbReference type="RefSeq" id="XP_066668910.1">
    <property type="nucleotide sequence ID" value="XM_066809987.1"/>
</dbReference>
<evidence type="ECO:0000313" key="3">
    <source>
        <dbReference type="Proteomes" id="UP001433268"/>
    </source>
</evidence>
<protein>
    <recommendedName>
        <fullName evidence="1">Heterokaryon incompatibility domain-containing protein</fullName>
    </recommendedName>
</protein>
<feature type="domain" description="Heterokaryon incompatibility" evidence="1">
    <location>
        <begin position="49"/>
        <end position="194"/>
    </location>
</feature>
<comment type="caution">
    <text evidence="2">The sequence shown here is derived from an EMBL/GenBank/DDBJ whole genome shotgun (WGS) entry which is preliminary data.</text>
</comment>
<proteinExistence type="predicted"/>